<organism evidence="2 3">
    <name type="scientific">Cytospora mali</name>
    <name type="common">Apple Valsa canker fungus</name>
    <name type="synonym">Valsa mali</name>
    <dbReference type="NCBI Taxonomy" id="578113"/>
    <lineage>
        <taxon>Eukaryota</taxon>
        <taxon>Fungi</taxon>
        <taxon>Dikarya</taxon>
        <taxon>Ascomycota</taxon>
        <taxon>Pezizomycotina</taxon>
        <taxon>Sordariomycetes</taxon>
        <taxon>Sordariomycetidae</taxon>
        <taxon>Diaporthales</taxon>
        <taxon>Cytosporaceae</taxon>
        <taxon>Cytospora</taxon>
    </lineage>
</organism>
<evidence type="ECO:0000313" key="3">
    <source>
        <dbReference type="Proteomes" id="UP000078559"/>
    </source>
</evidence>
<evidence type="ECO:0000256" key="1">
    <source>
        <dbReference type="SAM" id="MobiDB-lite"/>
    </source>
</evidence>
<proteinExistence type="predicted"/>
<evidence type="ECO:0000313" key="2">
    <source>
        <dbReference type="EMBL" id="KUI70573.1"/>
    </source>
</evidence>
<reference evidence="2" key="1">
    <citation type="submission" date="2014-12" db="EMBL/GenBank/DDBJ databases">
        <title>Genome Sequence of Valsa Canker Pathogens Uncovers a Specific Adaption of Colonization on Woody Bark.</title>
        <authorList>
            <person name="Yin Z."/>
            <person name="Liu H."/>
            <person name="Gao X."/>
            <person name="Li Z."/>
            <person name="Song N."/>
            <person name="Ke X."/>
            <person name="Dai Q."/>
            <person name="Wu Y."/>
            <person name="Sun Y."/>
            <person name="Xu J.-R."/>
            <person name="Kang Z.K."/>
            <person name="Wang L."/>
            <person name="Huang L."/>
        </authorList>
    </citation>
    <scope>NUCLEOTIDE SEQUENCE [LARGE SCALE GENOMIC DNA]</scope>
    <source>
        <strain evidence="2">03-8</strain>
    </source>
</reference>
<dbReference type="Proteomes" id="UP000078559">
    <property type="component" value="Chromosome 6"/>
</dbReference>
<feature type="region of interest" description="Disordered" evidence="1">
    <location>
        <begin position="256"/>
        <end position="305"/>
    </location>
</feature>
<sequence length="305" mass="33756">METTRQRFMSGDQANKWTVPIIESGDVAATKQLNREQAEGLLHMSLSSLWQLSTQACTSSATLRIFTSSTSQGPHNHHHVALDGTGNVGGIGFQDYIRASQLGGRIPDWSEFIRQTWRLLKPGGYLELFDVSRKYTHDEDSEWRKASRMFDSVAKIYARSFNMVASLEIVDKLIEAGFTQVSSSSSFHGFDTPKGSLYLDSVLVDLAMINHLARPVGSLHKLNSLLESLRRCDLSTSGVTFCTVWAQKPFEYARPLPPIPISDIADGPEDDDDDEDAEQKDGFKDEASRPLMNDAGTPAGLALKL</sequence>
<gene>
    <name evidence="2" type="ORF">VM1G_11695</name>
</gene>
<accession>A0A194W3B4</accession>
<feature type="compositionally biased region" description="Acidic residues" evidence="1">
    <location>
        <begin position="266"/>
        <end position="278"/>
    </location>
</feature>
<name>A0A194W3B4_CYTMA</name>
<protein>
    <submittedName>
        <fullName evidence="2">Uncharacterized protein</fullName>
    </submittedName>
</protein>
<dbReference type="AlphaFoldDB" id="A0A194W3B4"/>
<dbReference type="SUPFAM" id="SSF53335">
    <property type="entry name" value="S-adenosyl-L-methionine-dependent methyltransferases"/>
    <property type="match status" value="1"/>
</dbReference>
<keyword evidence="3" id="KW-1185">Reference proteome</keyword>
<dbReference type="InterPro" id="IPR029063">
    <property type="entry name" value="SAM-dependent_MTases_sf"/>
</dbReference>
<feature type="compositionally biased region" description="Basic and acidic residues" evidence="1">
    <location>
        <begin position="279"/>
        <end position="288"/>
    </location>
</feature>
<dbReference type="Gene3D" id="3.40.50.150">
    <property type="entry name" value="Vaccinia Virus protein VP39"/>
    <property type="match status" value="1"/>
</dbReference>
<dbReference type="EMBL" id="CM003103">
    <property type="protein sequence ID" value="KUI70573.1"/>
    <property type="molecule type" value="Genomic_DNA"/>
</dbReference>